<dbReference type="SUPFAM" id="SSF103088">
    <property type="entry name" value="OmpA-like"/>
    <property type="match status" value="1"/>
</dbReference>
<dbReference type="PROSITE" id="PS51123">
    <property type="entry name" value="OMPA_2"/>
    <property type="match status" value="1"/>
</dbReference>
<evidence type="ECO:0000256" key="7">
    <source>
        <dbReference type="ARBA" id="ARBA00023157"/>
    </source>
</evidence>
<reference evidence="14 15" key="1">
    <citation type="submission" date="2018-03" db="EMBL/GenBank/DDBJ databases">
        <title>Genomic Encyclopedia of Archaeal and Bacterial Type Strains, Phase II (KMG-II): from individual species to whole genera.</title>
        <authorList>
            <person name="Goeker M."/>
        </authorList>
    </citation>
    <scope>NUCLEOTIDE SEQUENCE [LARGE SCALE GENOMIC DNA]</scope>
    <source>
        <strain evidence="14 15">DSM 100214</strain>
    </source>
</reference>
<accession>A0A2V3PQE5</accession>
<evidence type="ECO:0000256" key="4">
    <source>
        <dbReference type="ARBA" id="ARBA00022692"/>
    </source>
</evidence>
<dbReference type="PANTHER" id="PTHR30329:SF21">
    <property type="entry name" value="LIPOPROTEIN YIAD-RELATED"/>
    <property type="match status" value="1"/>
</dbReference>
<evidence type="ECO:0000256" key="2">
    <source>
        <dbReference type="ARBA" id="ARBA00009961"/>
    </source>
</evidence>
<dbReference type="RefSeq" id="WP_110311016.1">
    <property type="nucleotide sequence ID" value="NZ_QICL01000014.1"/>
</dbReference>
<keyword evidence="6 11" id="KW-0472">Membrane</keyword>
<dbReference type="GO" id="GO:0015288">
    <property type="term" value="F:porin activity"/>
    <property type="evidence" value="ECO:0007669"/>
    <property type="project" value="UniProtKB-ARBA"/>
</dbReference>
<dbReference type="OrthoDB" id="1453138at2"/>
<comment type="caution">
    <text evidence="14">The sequence shown here is derived from an EMBL/GenBank/DDBJ whole genome shotgun (WGS) entry which is preliminary data.</text>
</comment>
<comment type="similarity">
    <text evidence="2">Belongs to the outer membrane OOP (TC 1.B.6) superfamily.</text>
</comment>
<evidence type="ECO:0000256" key="3">
    <source>
        <dbReference type="ARBA" id="ARBA00022452"/>
    </source>
</evidence>
<dbReference type="CDD" id="cd07185">
    <property type="entry name" value="OmpA_C-like"/>
    <property type="match status" value="1"/>
</dbReference>
<dbReference type="InterPro" id="IPR006690">
    <property type="entry name" value="OMPA-like_CS"/>
</dbReference>
<feature type="signal peptide" evidence="12">
    <location>
        <begin position="1"/>
        <end position="19"/>
    </location>
</feature>
<dbReference type="InterPro" id="IPR036737">
    <property type="entry name" value="OmpA-like_sf"/>
</dbReference>
<dbReference type="Gene3D" id="3.30.1330.60">
    <property type="entry name" value="OmpA-like domain"/>
    <property type="match status" value="1"/>
</dbReference>
<proteinExistence type="inferred from homology"/>
<dbReference type="Pfam" id="PF00691">
    <property type="entry name" value="OmpA"/>
    <property type="match status" value="1"/>
</dbReference>
<evidence type="ECO:0000256" key="6">
    <source>
        <dbReference type="ARBA" id="ARBA00023136"/>
    </source>
</evidence>
<evidence type="ECO:0000256" key="5">
    <source>
        <dbReference type="ARBA" id="ARBA00022729"/>
    </source>
</evidence>
<evidence type="ECO:0000256" key="11">
    <source>
        <dbReference type="PROSITE-ProRule" id="PRU00473"/>
    </source>
</evidence>
<dbReference type="AlphaFoldDB" id="A0A2V3PQE5"/>
<keyword evidence="5 12" id="KW-0732">Signal</keyword>
<dbReference type="InterPro" id="IPR050330">
    <property type="entry name" value="Bact_OuterMem_StrucFunc"/>
</dbReference>
<dbReference type="FunFam" id="3.30.1330.60:FF:000006">
    <property type="entry name" value="Outer membrane protein OmpA"/>
    <property type="match status" value="1"/>
</dbReference>
<keyword evidence="8" id="KW-0998">Cell outer membrane</keyword>
<keyword evidence="4" id="KW-0812">Transmembrane</keyword>
<comment type="function">
    <text evidence="10">May have porin activity and function in peptidoglycan binding.</text>
</comment>
<protein>
    <submittedName>
        <fullName evidence="14">OmpA family protein</fullName>
    </submittedName>
</protein>
<keyword evidence="9" id="KW-0873">Pyrrolidone carboxylic acid</keyword>
<feature type="chain" id="PRO_5015987724" evidence="12">
    <location>
        <begin position="20"/>
        <end position="380"/>
    </location>
</feature>
<gene>
    <name evidence="14" type="ORF">CLV62_11491</name>
</gene>
<dbReference type="PROSITE" id="PS01068">
    <property type="entry name" value="OMPA_1"/>
    <property type="match status" value="1"/>
</dbReference>
<keyword evidence="15" id="KW-1185">Reference proteome</keyword>
<dbReference type="PANTHER" id="PTHR30329">
    <property type="entry name" value="STATOR ELEMENT OF FLAGELLAR MOTOR COMPLEX"/>
    <property type="match status" value="1"/>
</dbReference>
<comment type="subcellular location">
    <subcellularLocation>
        <location evidence="1">Cell outer membrane</location>
        <topology evidence="1">Multi-pass membrane protein</topology>
    </subcellularLocation>
</comment>
<dbReference type="EMBL" id="QICL01000014">
    <property type="protein sequence ID" value="PXV63374.1"/>
    <property type="molecule type" value="Genomic_DNA"/>
</dbReference>
<sequence>MKKVSLLLCLALAGISATAQESGVSAEAGRKATFTRNGFWDNWFVGAGAGASVYFGPSDQHADFLDRMTVNPSVFVGKWFNPYLGVRFRGQGGKIHTFSGNQGQNMYSMTHVNATVDFMFNVTNYLGKYNENRFYNFIPTVGVGYDHRFENKFKHRGFNGPTFNASLLNTFRITDKLSAFAEVGGFIVERRFDRGPQGKTHWNGIATGTAGLILKVGKVGFEEAVLMDTDLLNDLNGQINKLRRENDDLRNRKPNCPPAVVCPEAPVQVAAPDTYIPNVVFFRLNSANIDNNQEVSIYNTAQFLKSNPDAKIKIIGYADKLTGTAEYNLKLSERRARNVAKVLTDKYKISSDRIKIEWKGSSEQPYKENAWNRVAIFFAQ</sequence>
<evidence type="ECO:0000256" key="10">
    <source>
        <dbReference type="ARBA" id="ARBA00057459"/>
    </source>
</evidence>
<evidence type="ECO:0000256" key="1">
    <source>
        <dbReference type="ARBA" id="ARBA00004571"/>
    </source>
</evidence>
<dbReference type="GO" id="GO:0009279">
    <property type="term" value="C:cell outer membrane"/>
    <property type="evidence" value="ECO:0007669"/>
    <property type="project" value="UniProtKB-SubCell"/>
</dbReference>
<keyword evidence="3" id="KW-1134">Transmembrane beta strand</keyword>
<keyword evidence="7" id="KW-1015">Disulfide bond</keyword>
<evidence type="ECO:0000313" key="15">
    <source>
        <dbReference type="Proteomes" id="UP000247973"/>
    </source>
</evidence>
<dbReference type="Proteomes" id="UP000247973">
    <property type="component" value="Unassembled WGS sequence"/>
</dbReference>
<evidence type="ECO:0000256" key="12">
    <source>
        <dbReference type="SAM" id="SignalP"/>
    </source>
</evidence>
<name>A0A2V3PQE5_9BACT</name>
<dbReference type="InterPro" id="IPR006665">
    <property type="entry name" value="OmpA-like"/>
</dbReference>
<evidence type="ECO:0000313" key="14">
    <source>
        <dbReference type="EMBL" id="PXV63374.1"/>
    </source>
</evidence>
<dbReference type="GO" id="GO:0030247">
    <property type="term" value="F:polysaccharide binding"/>
    <property type="evidence" value="ECO:0007669"/>
    <property type="project" value="UniProtKB-ARBA"/>
</dbReference>
<evidence type="ECO:0000256" key="9">
    <source>
        <dbReference type="ARBA" id="ARBA00023283"/>
    </source>
</evidence>
<evidence type="ECO:0000259" key="13">
    <source>
        <dbReference type="PROSITE" id="PS51123"/>
    </source>
</evidence>
<evidence type="ECO:0000256" key="8">
    <source>
        <dbReference type="ARBA" id="ARBA00023237"/>
    </source>
</evidence>
<feature type="domain" description="OmpA-like" evidence="13">
    <location>
        <begin position="269"/>
        <end position="380"/>
    </location>
</feature>
<organism evidence="14 15">
    <name type="scientific">Dysgonomonas alginatilytica</name>
    <dbReference type="NCBI Taxonomy" id="1605892"/>
    <lineage>
        <taxon>Bacteria</taxon>
        <taxon>Pseudomonadati</taxon>
        <taxon>Bacteroidota</taxon>
        <taxon>Bacteroidia</taxon>
        <taxon>Bacteroidales</taxon>
        <taxon>Dysgonomonadaceae</taxon>
        <taxon>Dysgonomonas</taxon>
    </lineage>
</organism>